<keyword evidence="5" id="KW-1278">Translocase</keyword>
<feature type="transmembrane region" description="Helical" evidence="5">
    <location>
        <begin position="158"/>
        <end position="176"/>
    </location>
</feature>
<dbReference type="InterPro" id="IPR001750">
    <property type="entry name" value="ND/Mrp_TM"/>
</dbReference>
<dbReference type="GO" id="GO:0042773">
    <property type="term" value="P:ATP synthesis coupled electron transport"/>
    <property type="evidence" value="ECO:0007669"/>
    <property type="project" value="InterPro"/>
</dbReference>
<dbReference type="EMBL" id="CP034438">
    <property type="protein sequence ID" value="AZN31079.1"/>
    <property type="molecule type" value="Genomic_DNA"/>
</dbReference>
<dbReference type="InterPro" id="IPR010096">
    <property type="entry name" value="NADH-Q_OxRdtase_suN/2"/>
</dbReference>
<sequence length="516" mass="53948">MTPVIDWAALAPAIIVMGAAVLGVIVEAFAPRGTRRPIQVTITFAALAAALVAVVWRWTEVQANGSQTVVGGQLIEDPFTLMAQGIVLVSGLLAAFVIADRTQTREGAFAASAAARPGSPEERELTRAGIDQTEVYPLVLFAVTGMMVFPAAGDLLTLFIALEVLSLPLYVLSAMARRKRLISQEAALKYFLLGAFSSAFFLMGISLLYGFSGSVRYSEVAAATTVTVGMDWMLIAGIALVLIGLLFKVGAVPFHSWTPDVYQGAPTPITGFMAAGTKVAAFGAMIRFLYVIAPGMEADLEVLLWTVIIATMIVGTVLGIVQKDIKRMLAYSSIAHAGFVLIAVTSFQETGIGATLFYLLAYGVATVGAFGVVTLVREKDAAGNITGEATSLESYAGLAKRKPGLAVAMLVFLLSFAGIPLTGGFVGKFTAFAAGIEGGAWPLVLIAVIASAATAYFYFRLVVLMFFTEPDDRTTVIASEGMTLVAIALAAVATIALGVVPGPVLELVGNAAVLLP</sequence>
<feature type="transmembrane region" description="Helical" evidence="5">
    <location>
        <begin position="135"/>
        <end position="152"/>
    </location>
</feature>
<dbReference type="GO" id="GO:0050136">
    <property type="term" value="F:NADH dehydrogenase (quinone) (non-electrogenic) activity"/>
    <property type="evidence" value="ECO:0007669"/>
    <property type="project" value="UniProtKB-UniRule"/>
</dbReference>
<dbReference type="AlphaFoldDB" id="A0A3S8ZC78"/>
<reference evidence="8 9" key="1">
    <citation type="submission" date="2018-12" db="EMBL/GenBank/DDBJ databases">
        <title>Complete genome sequence of Flaviflexus salsibiostraticola KCTC 33148.</title>
        <authorList>
            <person name="Bae J.-W."/>
        </authorList>
    </citation>
    <scope>NUCLEOTIDE SEQUENCE [LARGE SCALE GENOMIC DNA]</scope>
    <source>
        <strain evidence="8 9">KCTC 33148</strain>
    </source>
</reference>
<dbReference type="NCBIfam" id="TIGR01770">
    <property type="entry name" value="NDH_I_N"/>
    <property type="match status" value="1"/>
</dbReference>
<keyword evidence="4 5" id="KW-0472">Membrane</keyword>
<feature type="transmembrane region" description="Helical" evidence="5">
    <location>
        <begin position="302"/>
        <end position="321"/>
    </location>
</feature>
<comment type="catalytic activity">
    <reaction evidence="5">
        <text>a quinone + NADH + 5 H(+)(in) = a quinol + NAD(+) + 4 H(+)(out)</text>
        <dbReference type="Rhea" id="RHEA:57888"/>
        <dbReference type="ChEBI" id="CHEBI:15378"/>
        <dbReference type="ChEBI" id="CHEBI:24646"/>
        <dbReference type="ChEBI" id="CHEBI:57540"/>
        <dbReference type="ChEBI" id="CHEBI:57945"/>
        <dbReference type="ChEBI" id="CHEBI:132124"/>
    </reaction>
</comment>
<feature type="transmembrane region" description="Helical" evidence="5">
    <location>
        <begin position="6"/>
        <end position="26"/>
    </location>
</feature>
<dbReference type="GO" id="GO:0048038">
    <property type="term" value="F:quinone binding"/>
    <property type="evidence" value="ECO:0007669"/>
    <property type="project" value="UniProtKB-KW"/>
</dbReference>
<dbReference type="KEGG" id="fsl:EJO69_06170"/>
<dbReference type="GO" id="GO:0008137">
    <property type="term" value="F:NADH dehydrogenase (ubiquinone) activity"/>
    <property type="evidence" value="ECO:0007669"/>
    <property type="project" value="InterPro"/>
</dbReference>
<dbReference type="NCBIfam" id="NF004441">
    <property type="entry name" value="PRK05777.1-4"/>
    <property type="match status" value="1"/>
</dbReference>
<dbReference type="Pfam" id="PF00361">
    <property type="entry name" value="Proton_antipo_M"/>
    <property type="match status" value="1"/>
</dbReference>
<feature type="transmembrane region" description="Helical" evidence="5">
    <location>
        <begin position="439"/>
        <end position="459"/>
    </location>
</feature>
<comment type="subunit">
    <text evidence="5">NDH-1 is composed of 14 different subunits. Subunits NuoA, H, J, K, L, M, N constitute the membrane sector of the complex.</text>
</comment>
<comment type="subcellular location">
    <subcellularLocation>
        <location evidence="5">Cell membrane</location>
        <topology evidence="5">Multi-pass membrane protein</topology>
    </subcellularLocation>
    <subcellularLocation>
        <location evidence="1">Endomembrane system</location>
        <topology evidence="1">Multi-pass membrane protein</topology>
    </subcellularLocation>
    <subcellularLocation>
        <location evidence="6">Membrane</location>
        <topology evidence="6">Multi-pass membrane protein</topology>
    </subcellularLocation>
</comment>
<evidence type="ECO:0000259" key="7">
    <source>
        <dbReference type="Pfam" id="PF00361"/>
    </source>
</evidence>
<dbReference type="GO" id="GO:0005886">
    <property type="term" value="C:plasma membrane"/>
    <property type="evidence" value="ECO:0007669"/>
    <property type="project" value="UniProtKB-SubCell"/>
</dbReference>
<gene>
    <name evidence="5 8" type="primary">nuoN</name>
    <name evidence="8" type="ORF">EJO69_06170</name>
</gene>
<name>A0A3S8ZC78_9ACTO</name>
<evidence type="ECO:0000256" key="6">
    <source>
        <dbReference type="RuleBase" id="RU000320"/>
    </source>
</evidence>
<comment type="function">
    <text evidence="5">NDH-1 shuttles electrons from NADH, via FMN and iron-sulfur (Fe-S) centers, to quinones in the respiratory chain. The immediate electron acceptor for the enzyme in this species is believed to be a menaquinone. Couples the redox reaction to proton translocation (for every two electrons transferred, four hydrogen ions are translocated across the cytoplasmic membrane), and thus conserves the redox energy in a proton gradient.</text>
</comment>
<dbReference type="GO" id="GO:0012505">
    <property type="term" value="C:endomembrane system"/>
    <property type="evidence" value="ECO:0007669"/>
    <property type="project" value="UniProtKB-SubCell"/>
</dbReference>
<keyword evidence="5" id="KW-0520">NAD</keyword>
<evidence type="ECO:0000313" key="9">
    <source>
        <dbReference type="Proteomes" id="UP000270021"/>
    </source>
</evidence>
<dbReference type="HAMAP" id="MF_00445">
    <property type="entry name" value="NDH1_NuoN_1"/>
    <property type="match status" value="1"/>
</dbReference>
<evidence type="ECO:0000256" key="4">
    <source>
        <dbReference type="ARBA" id="ARBA00023136"/>
    </source>
</evidence>
<accession>A0A3S8ZC78</accession>
<feature type="transmembrane region" description="Helical" evidence="5">
    <location>
        <begin position="79"/>
        <end position="99"/>
    </location>
</feature>
<evidence type="ECO:0000256" key="3">
    <source>
        <dbReference type="ARBA" id="ARBA00022989"/>
    </source>
</evidence>
<feature type="transmembrane region" description="Helical" evidence="5">
    <location>
        <begin position="38"/>
        <end position="59"/>
    </location>
</feature>
<protein>
    <recommendedName>
        <fullName evidence="5">NADH-quinone oxidoreductase subunit N</fullName>
        <ecNumber evidence="5">7.1.1.-</ecNumber>
    </recommendedName>
    <alternativeName>
        <fullName evidence="5">NADH dehydrogenase I subunit N</fullName>
    </alternativeName>
    <alternativeName>
        <fullName evidence="5">NDH-1 subunit N</fullName>
    </alternativeName>
</protein>
<proteinExistence type="inferred from homology"/>
<feature type="transmembrane region" description="Helical" evidence="5">
    <location>
        <begin position="269"/>
        <end position="290"/>
    </location>
</feature>
<feature type="transmembrane region" description="Helical" evidence="5">
    <location>
        <begin position="354"/>
        <end position="376"/>
    </location>
</feature>
<evidence type="ECO:0000256" key="2">
    <source>
        <dbReference type="ARBA" id="ARBA00022692"/>
    </source>
</evidence>
<keyword evidence="5" id="KW-1003">Cell membrane</keyword>
<keyword evidence="2 5" id="KW-0812">Transmembrane</keyword>
<feature type="transmembrane region" description="Helical" evidence="5">
    <location>
        <begin position="480"/>
        <end position="500"/>
    </location>
</feature>
<keyword evidence="9" id="KW-1185">Reference proteome</keyword>
<keyword evidence="5" id="KW-0874">Quinone</keyword>
<feature type="transmembrane region" description="Helical" evidence="5">
    <location>
        <begin position="232"/>
        <end position="257"/>
    </location>
</feature>
<feature type="transmembrane region" description="Helical" evidence="5">
    <location>
        <begin position="405"/>
        <end position="427"/>
    </location>
</feature>
<keyword evidence="5" id="KW-0813">Transport</keyword>
<comment type="similarity">
    <text evidence="5">Belongs to the complex I subunit 2 family.</text>
</comment>
<dbReference type="EC" id="7.1.1.-" evidence="5"/>
<feature type="transmembrane region" description="Helical" evidence="5">
    <location>
        <begin position="328"/>
        <end position="348"/>
    </location>
</feature>
<feature type="domain" description="NADH:quinone oxidoreductase/Mrp antiporter transmembrane" evidence="7">
    <location>
        <begin position="152"/>
        <end position="452"/>
    </location>
</feature>
<feature type="transmembrane region" description="Helical" evidence="5">
    <location>
        <begin position="188"/>
        <end position="212"/>
    </location>
</feature>
<dbReference type="PANTHER" id="PTHR22773">
    <property type="entry name" value="NADH DEHYDROGENASE"/>
    <property type="match status" value="1"/>
</dbReference>
<evidence type="ECO:0000256" key="5">
    <source>
        <dbReference type="HAMAP-Rule" id="MF_00445"/>
    </source>
</evidence>
<keyword evidence="8" id="KW-0560">Oxidoreductase</keyword>
<evidence type="ECO:0000256" key="1">
    <source>
        <dbReference type="ARBA" id="ARBA00004127"/>
    </source>
</evidence>
<keyword evidence="3 5" id="KW-1133">Transmembrane helix</keyword>
<organism evidence="8 9">
    <name type="scientific">Flaviflexus salsibiostraticola</name>
    <dbReference type="NCBI Taxonomy" id="1282737"/>
    <lineage>
        <taxon>Bacteria</taxon>
        <taxon>Bacillati</taxon>
        <taxon>Actinomycetota</taxon>
        <taxon>Actinomycetes</taxon>
        <taxon>Actinomycetales</taxon>
        <taxon>Actinomycetaceae</taxon>
        <taxon>Flaviflexus</taxon>
    </lineage>
</organism>
<dbReference type="OrthoDB" id="9811718at2"/>
<dbReference type="Proteomes" id="UP000270021">
    <property type="component" value="Chromosome"/>
</dbReference>
<evidence type="ECO:0000313" key="8">
    <source>
        <dbReference type="EMBL" id="AZN31079.1"/>
    </source>
</evidence>